<sequence>MGLGMHDRQLVKVQAHPPTILKNKKQKSWSLRVHLAQFHSKFQNPQSKTTYTTKPKRINIQRKWKEKTLQQQGKKNYNIPMANKNIR</sequence>
<evidence type="ECO:0000313" key="2">
    <source>
        <dbReference type="EMBL" id="ONI08485.1"/>
    </source>
</evidence>
<dbReference type="Gramene" id="ONI08485">
    <property type="protein sequence ID" value="ONI08485"/>
    <property type="gene ID" value="PRUPE_5G180800"/>
</dbReference>
<evidence type="ECO:0000256" key="1">
    <source>
        <dbReference type="SAM" id="MobiDB-lite"/>
    </source>
</evidence>
<organism evidence="2 3">
    <name type="scientific">Prunus persica</name>
    <name type="common">Peach</name>
    <name type="synonym">Amygdalus persica</name>
    <dbReference type="NCBI Taxonomy" id="3760"/>
    <lineage>
        <taxon>Eukaryota</taxon>
        <taxon>Viridiplantae</taxon>
        <taxon>Streptophyta</taxon>
        <taxon>Embryophyta</taxon>
        <taxon>Tracheophyta</taxon>
        <taxon>Spermatophyta</taxon>
        <taxon>Magnoliopsida</taxon>
        <taxon>eudicotyledons</taxon>
        <taxon>Gunneridae</taxon>
        <taxon>Pentapetalae</taxon>
        <taxon>rosids</taxon>
        <taxon>fabids</taxon>
        <taxon>Rosales</taxon>
        <taxon>Rosaceae</taxon>
        <taxon>Amygdaloideae</taxon>
        <taxon>Amygdaleae</taxon>
        <taxon>Prunus</taxon>
    </lineage>
</organism>
<gene>
    <name evidence="2" type="ORF">PRUPE_5G180800</name>
</gene>
<reference evidence="2 3" key="1">
    <citation type="journal article" date="2013" name="Nat. Genet.">
        <title>The high-quality draft genome of peach (Prunus persica) identifies unique patterns of genetic diversity, domestication and genome evolution.</title>
        <authorList>
            <consortium name="International Peach Genome Initiative"/>
            <person name="Verde I."/>
            <person name="Abbott A.G."/>
            <person name="Scalabrin S."/>
            <person name="Jung S."/>
            <person name="Shu S."/>
            <person name="Marroni F."/>
            <person name="Zhebentyayeva T."/>
            <person name="Dettori M.T."/>
            <person name="Grimwood J."/>
            <person name="Cattonaro F."/>
            <person name="Zuccolo A."/>
            <person name="Rossini L."/>
            <person name="Jenkins J."/>
            <person name="Vendramin E."/>
            <person name="Meisel L.A."/>
            <person name="Decroocq V."/>
            <person name="Sosinski B."/>
            <person name="Prochnik S."/>
            <person name="Mitros T."/>
            <person name="Policriti A."/>
            <person name="Cipriani G."/>
            <person name="Dondini L."/>
            <person name="Ficklin S."/>
            <person name="Goodstein D.M."/>
            <person name="Xuan P."/>
            <person name="Del Fabbro C."/>
            <person name="Aramini V."/>
            <person name="Copetti D."/>
            <person name="Gonzalez S."/>
            <person name="Horner D.S."/>
            <person name="Falchi R."/>
            <person name="Lucas S."/>
            <person name="Mica E."/>
            <person name="Maldonado J."/>
            <person name="Lazzari B."/>
            <person name="Bielenberg D."/>
            <person name="Pirona R."/>
            <person name="Miculan M."/>
            <person name="Barakat A."/>
            <person name="Testolin R."/>
            <person name="Stella A."/>
            <person name="Tartarini S."/>
            <person name="Tonutti P."/>
            <person name="Arus P."/>
            <person name="Orellana A."/>
            <person name="Wells C."/>
            <person name="Main D."/>
            <person name="Vizzotto G."/>
            <person name="Silva H."/>
            <person name="Salamini F."/>
            <person name="Schmutz J."/>
            <person name="Morgante M."/>
            <person name="Rokhsar D.S."/>
        </authorList>
    </citation>
    <scope>NUCLEOTIDE SEQUENCE [LARGE SCALE GENOMIC DNA]</scope>
    <source>
        <strain evidence="3">cv. Nemared</strain>
    </source>
</reference>
<dbReference type="AlphaFoldDB" id="A0A251PDK4"/>
<feature type="region of interest" description="Disordered" evidence="1">
    <location>
        <begin position="67"/>
        <end position="87"/>
    </location>
</feature>
<dbReference type="EMBL" id="CM007655">
    <property type="protein sequence ID" value="ONI08485.1"/>
    <property type="molecule type" value="Genomic_DNA"/>
</dbReference>
<dbReference type="Proteomes" id="UP000006882">
    <property type="component" value="Chromosome G5"/>
</dbReference>
<keyword evidence="3" id="KW-1185">Reference proteome</keyword>
<accession>A0A251PDK4</accession>
<proteinExistence type="predicted"/>
<protein>
    <submittedName>
        <fullName evidence="2">Uncharacterized protein</fullName>
    </submittedName>
</protein>
<name>A0A251PDK4_PRUPE</name>
<evidence type="ECO:0000313" key="3">
    <source>
        <dbReference type="Proteomes" id="UP000006882"/>
    </source>
</evidence>